<comment type="caution">
    <text evidence="2">The sequence shown here is derived from an EMBL/GenBank/DDBJ whole genome shotgun (WGS) entry which is preliminary data.</text>
</comment>
<dbReference type="Gene3D" id="3.40.190.170">
    <property type="entry name" value="Bacterial extracellular solute-binding protein, family 7"/>
    <property type="match status" value="1"/>
</dbReference>
<dbReference type="NCBIfam" id="NF037995">
    <property type="entry name" value="TRAP_S1"/>
    <property type="match status" value="1"/>
</dbReference>
<dbReference type="GO" id="GO:0055085">
    <property type="term" value="P:transmembrane transport"/>
    <property type="evidence" value="ECO:0007669"/>
    <property type="project" value="InterPro"/>
</dbReference>
<dbReference type="RefSeq" id="WP_170192058.1">
    <property type="nucleotide sequence ID" value="NZ_VFRA01000001.1"/>
</dbReference>
<sequence>MGCSVSGGADQGNEESVTLKYAFYAPAGTHAGQQAEKWAEELDDRTSGNATVELFLGGTLLGANDIFDGVKNGLVDVGLDSPHNDEGRFPFTSVMALPLDIPDTVVGSAVLYDLIEEFEPAEYEGFHIITAFTAEPAFVQTIDKVETAEDLAGMQLRVNGATNVALMEGFGAVPVGMPITEVAQALQTNVVDGYVSSRDVLRDFGLAEAINYYVDYPVGLAGTFVAVMTEDRYAALSDDVKATIDELKPEMRDFAAKYQDTQSVGQALKWSVDEYGLETIELSESQVPIWDKKAEAAVTSWLSAHADADFDAQAVLERARELIAQYSN</sequence>
<dbReference type="PANTHER" id="PTHR33376:SF15">
    <property type="entry name" value="BLL6794 PROTEIN"/>
    <property type="match status" value="1"/>
</dbReference>
<organism evidence="2 3">
    <name type="scientific">Rhodoglobus vestalii</name>
    <dbReference type="NCBI Taxonomy" id="193384"/>
    <lineage>
        <taxon>Bacteria</taxon>
        <taxon>Bacillati</taxon>
        <taxon>Actinomycetota</taxon>
        <taxon>Actinomycetes</taxon>
        <taxon>Micrococcales</taxon>
        <taxon>Microbacteriaceae</taxon>
        <taxon>Rhodoglobus</taxon>
    </lineage>
</organism>
<gene>
    <name evidence="2" type="ORF">FB472_1657</name>
</gene>
<evidence type="ECO:0000256" key="1">
    <source>
        <dbReference type="ARBA" id="ARBA00022729"/>
    </source>
</evidence>
<keyword evidence="1" id="KW-0732">Signal</keyword>
<dbReference type="Pfam" id="PF03480">
    <property type="entry name" value="DctP"/>
    <property type="match status" value="1"/>
</dbReference>
<keyword evidence="3" id="KW-1185">Reference proteome</keyword>
<dbReference type="InterPro" id="IPR038404">
    <property type="entry name" value="TRAP_DctP_sf"/>
</dbReference>
<reference evidence="2 3" key="1">
    <citation type="submission" date="2019-06" db="EMBL/GenBank/DDBJ databases">
        <title>Sequencing the genomes of 1000 actinobacteria strains.</title>
        <authorList>
            <person name="Klenk H.-P."/>
        </authorList>
    </citation>
    <scope>NUCLEOTIDE SEQUENCE [LARGE SCALE GENOMIC DNA]</scope>
    <source>
        <strain evidence="2 3">DSM 21947</strain>
    </source>
</reference>
<proteinExistence type="predicted"/>
<dbReference type="EMBL" id="VFRA01000001">
    <property type="protein sequence ID" value="TQO20049.1"/>
    <property type="molecule type" value="Genomic_DNA"/>
</dbReference>
<evidence type="ECO:0000313" key="3">
    <source>
        <dbReference type="Proteomes" id="UP000316560"/>
    </source>
</evidence>
<dbReference type="PANTHER" id="PTHR33376">
    <property type="match status" value="1"/>
</dbReference>
<protein>
    <submittedName>
        <fullName evidence="2">TRAP-type C4-dicarboxylate transport system substrate-binding protein</fullName>
    </submittedName>
</protein>
<evidence type="ECO:0000313" key="2">
    <source>
        <dbReference type="EMBL" id="TQO20049.1"/>
    </source>
</evidence>
<dbReference type="InterPro" id="IPR018389">
    <property type="entry name" value="DctP_fam"/>
</dbReference>
<accession>A0A8H2PY69</accession>
<name>A0A8H2PY69_9MICO</name>
<dbReference type="Proteomes" id="UP000316560">
    <property type="component" value="Unassembled WGS sequence"/>
</dbReference>
<dbReference type="AlphaFoldDB" id="A0A8H2PY69"/>